<dbReference type="EnsemblMetazoa" id="SCAU000824-RA">
    <property type="protein sequence ID" value="SCAU000824-PA"/>
    <property type="gene ID" value="SCAU000824"/>
</dbReference>
<evidence type="ECO:0000256" key="2">
    <source>
        <dbReference type="ARBA" id="ARBA00008098"/>
    </source>
</evidence>
<evidence type="ECO:0008006" key="8">
    <source>
        <dbReference type="Google" id="ProtNLM"/>
    </source>
</evidence>
<keyword evidence="4 5" id="KW-0732">Signal</keyword>
<comment type="subcellular location">
    <subcellularLocation>
        <location evidence="1">Secreted</location>
    </subcellularLocation>
</comment>
<comment type="similarity">
    <text evidence="2">Belongs to the PBP/GOBP family.</text>
</comment>
<dbReference type="PANTHER" id="PTHR11857">
    <property type="entry name" value="ODORANT BINDING PROTEIN-RELATED"/>
    <property type="match status" value="1"/>
</dbReference>
<protein>
    <recommendedName>
        <fullName evidence="8">Odorant binding protein</fullName>
    </recommendedName>
</protein>
<evidence type="ECO:0000256" key="4">
    <source>
        <dbReference type="ARBA" id="ARBA00022729"/>
    </source>
</evidence>
<evidence type="ECO:0000313" key="6">
    <source>
        <dbReference type="EnsemblMetazoa" id="SCAU000824-PA"/>
    </source>
</evidence>
<evidence type="ECO:0000256" key="1">
    <source>
        <dbReference type="ARBA" id="ARBA00004613"/>
    </source>
</evidence>
<dbReference type="SUPFAM" id="SSF47565">
    <property type="entry name" value="Insect pheromone/odorant-binding proteins"/>
    <property type="match status" value="1"/>
</dbReference>
<reference evidence="6" key="1">
    <citation type="submission" date="2020-05" db="UniProtKB">
        <authorList>
            <consortium name="EnsemblMetazoa"/>
        </authorList>
    </citation>
    <scope>IDENTIFICATION</scope>
    <source>
        <strain evidence="6">USDA</strain>
    </source>
</reference>
<dbReference type="GO" id="GO:0007608">
    <property type="term" value="P:sensory perception of smell"/>
    <property type="evidence" value="ECO:0007669"/>
    <property type="project" value="TreeGrafter"/>
</dbReference>
<evidence type="ECO:0000256" key="5">
    <source>
        <dbReference type="SAM" id="SignalP"/>
    </source>
</evidence>
<dbReference type="GO" id="GO:0005549">
    <property type="term" value="F:odorant binding"/>
    <property type="evidence" value="ECO:0007669"/>
    <property type="project" value="InterPro"/>
</dbReference>
<evidence type="ECO:0000256" key="3">
    <source>
        <dbReference type="ARBA" id="ARBA00022525"/>
    </source>
</evidence>
<dbReference type="Gene3D" id="1.10.238.20">
    <property type="entry name" value="Pheromone/general odorant binding protein domain"/>
    <property type="match status" value="1"/>
</dbReference>
<dbReference type="InterPro" id="IPR006170">
    <property type="entry name" value="PBP/GOBP"/>
</dbReference>
<dbReference type="Proteomes" id="UP000095300">
    <property type="component" value="Unassembled WGS sequence"/>
</dbReference>
<dbReference type="KEGG" id="scac:106080586"/>
<dbReference type="CDD" id="cd23992">
    <property type="entry name" value="PBP_GOBP"/>
    <property type="match status" value="1"/>
</dbReference>
<dbReference type="GO" id="GO:0005615">
    <property type="term" value="C:extracellular space"/>
    <property type="evidence" value="ECO:0007669"/>
    <property type="project" value="TreeGrafter"/>
</dbReference>
<gene>
    <name evidence="6" type="primary">106080586</name>
</gene>
<feature type="signal peptide" evidence="5">
    <location>
        <begin position="1"/>
        <end position="20"/>
    </location>
</feature>
<dbReference type="SMART" id="SM00708">
    <property type="entry name" value="PhBP"/>
    <property type="match status" value="1"/>
</dbReference>
<organism evidence="6 7">
    <name type="scientific">Stomoxys calcitrans</name>
    <name type="common">Stable fly</name>
    <name type="synonym">Conops calcitrans</name>
    <dbReference type="NCBI Taxonomy" id="35570"/>
    <lineage>
        <taxon>Eukaryota</taxon>
        <taxon>Metazoa</taxon>
        <taxon>Ecdysozoa</taxon>
        <taxon>Arthropoda</taxon>
        <taxon>Hexapoda</taxon>
        <taxon>Insecta</taxon>
        <taxon>Pterygota</taxon>
        <taxon>Neoptera</taxon>
        <taxon>Endopterygota</taxon>
        <taxon>Diptera</taxon>
        <taxon>Brachycera</taxon>
        <taxon>Muscomorpha</taxon>
        <taxon>Muscoidea</taxon>
        <taxon>Muscidae</taxon>
        <taxon>Stomoxys</taxon>
    </lineage>
</organism>
<dbReference type="InterPro" id="IPR036728">
    <property type="entry name" value="PBP_GOBP_sf"/>
</dbReference>
<accession>A0A1I8NP88</accession>
<name>A0A1I8NP88_STOCA</name>
<proteinExistence type="inferred from homology"/>
<dbReference type="PANTHER" id="PTHR11857:SF43">
    <property type="entry name" value="GEO07291P1-RELATED"/>
    <property type="match status" value="1"/>
</dbReference>
<dbReference type="AlphaFoldDB" id="A0A1I8NP88"/>
<evidence type="ECO:0000313" key="7">
    <source>
        <dbReference type="Proteomes" id="UP000095300"/>
    </source>
</evidence>
<dbReference type="VEuPathDB" id="VectorBase:SCAU000824"/>
<feature type="chain" id="PRO_5009325295" description="Odorant binding protein" evidence="5">
    <location>
        <begin position="21"/>
        <end position="144"/>
    </location>
</feature>
<keyword evidence="7" id="KW-1185">Reference proteome</keyword>
<dbReference type="OrthoDB" id="8194670at2759"/>
<keyword evidence="3" id="KW-0964">Secreted</keyword>
<dbReference type="Pfam" id="PF01395">
    <property type="entry name" value="PBP_GOBP"/>
    <property type="match status" value="1"/>
</dbReference>
<sequence length="144" mass="16787">MFEAIKYLIILLAVVVCISADDWKPKVINELKSIRDECLNEVPVTEDQRKRMNALDFPNEEAVRNFILCAVQKLGIYSTEHGYYADRLTKQFNSELHGDDGKEPVDNCLNNNPQGYKENDVYVYEMHLCLIEARKEHAKRHKEQ</sequence>